<reference evidence="1 2" key="1">
    <citation type="journal article" date="2014" name="PLoS ONE">
        <title>Global Analysis of Gene Expression Profiles in Physic Nut (Jatropha curcas L.) Seedlings Exposed to Salt Stress.</title>
        <authorList>
            <person name="Zhang L."/>
            <person name="Zhang C."/>
            <person name="Wu P."/>
            <person name="Chen Y."/>
            <person name="Li M."/>
            <person name="Jiang H."/>
            <person name="Wu G."/>
        </authorList>
    </citation>
    <scope>NUCLEOTIDE SEQUENCE [LARGE SCALE GENOMIC DNA]</scope>
    <source>
        <strain evidence="2">cv. GZQX0401</strain>
        <tissue evidence="1">Young leaves</tissue>
    </source>
</reference>
<dbReference type="PANTHER" id="PTHR33148:SF62">
    <property type="match status" value="1"/>
</dbReference>
<dbReference type="Pfam" id="PF14009">
    <property type="entry name" value="PADRE"/>
    <property type="match status" value="1"/>
</dbReference>
<dbReference type="InterPro" id="IPR025322">
    <property type="entry name" value="PADRE_dom"/>
</dbReference>
<keyword evidence="2" id="KW-1185">Reference proteome</keyword>
<organism evidence="1 2">
    <name type="scientific">Jatropha curcas</name>
    <name type="common">Barbados nut</name>
    <dbReference type="NCBI Taxonomy" id="180498"/>
    <lineage>
        <taxon>Eukaryota</taxon>
        <taxon>Viridiplantae</taxon>
        <taxon>Streptophyta</taxon>
        <taxon>Embryophyta</taxon>
        <taxon>Tracheophyta</taxon>
        <taxon>Spermatophyta</taxon>
        <taxon>Magnoliopsida</taxon>
        <taxon>eudicotyledons</taxon>
        <taxon>Gunneridae</taxon>
        <taxon>Pentapetalae</taxon>
        <taxon>rosids</taxon>
        <taxon>fabids</taxon>
        <taxon>Malpighiales</taxon>
        <taxon>Euphorbiaceae</taxon>
        <taxon>Crotonoideae</taxon>
        <taxon>Jatropheae</taxon>
        <taxon>Jatropha</taxon>
    </lineage>
</organism>
<protein>
    <submittedName>
        <fullName evidence="1">Uncharacterized protein</fullName>
    </submittedName>
</protein>
<dbReference type="AlphaFoldDB" id="A0A067KAQ3"/>
<evidence type="ECO:0000313" key="2">
    <source>
        <dbReference type="Proteomes" id="UP000027138"/>
    </source>
</evidence>
<name>A0A067KAQ3_JATCU</name>
<accession>A0A067KAQ3</accession>
<dbReference type="OrthoDB" id="1908589at2759"/>
<sequence length="149" mass="16811">MGNCFPWPNFNIFRKRKSFETDGKITEYKKPMLVKDILINFSGYGVSISKKPLQALPYNYKLKIGYVYYLFPASGVSDGGDSVTAATGTTTERIKLIITKQELQELLSNKISAEEMCLLGVNNEDDDKWRGTNSSSRWRPVLETIPEGS</sequence>
<dbReference type="EMBL" id="KK914593">
    <property type="protein sequence ID" value="KDP32098.1"/>
    <property type="molecule type" value="Genomic_DNA"/>
</dbReference>
<dbReference type="Proteomes" id="UP000027138">
    <property type="component" value="Unassembled WGS sequence"/>
</dbReference>
<dbReference type="KEGG" id="jcu:105639996"/>
<proteinExistence type="predicted"/>
<evidence type="ECO:0000313" key="1">
    <source>
        <dbReference type="EMBL" id="KDP32098.1"/>
    </source>
</evidence>
<dbReference type="PANTHER" id="PTHR33148">
    <property type="entry name" value="PLASTID MOVEMENT IMPAIRED PROTEIN-RELATED"/>
    <property type="match status" value="1"/>
</dbReference>
<gene>
    <name evidence="1" type="ORF">JCGZ_12559</name>
</gene>